<evidence type="ECO:0000313" key="2">
    <source>
        <dbReference type="Proteomes" id="UP001333102"/>
    </source>
</evidence>
<gene>
    <name evidence="1" type="ORF">VLY81_13845</name>
</gene>
<organism evidence="1 2">
    <name type="scientific">Geochorda subterranea</name>
    <dbReference type="NCBI Taxonomy" id="3109564"/>
    <lineage>
        <taxon>Bacteria</taxon>
        <taxon>Bacillati</taxon>
        <taxon>Bacillota</taxon>
        <taxon>Limnochordia</taxon>
        <taxon>Limnochordales</taxon>
        <taxon>Geochordaceae</taxon>
        <taxon>Geochorda</taxon>
    </lineage>
</organism>
<dbReference type="Proteomes" id="UP001333102">
    <property type="component" value="Chromosome"/>
</dbReference>
<protein>
    <submittedName>
        <fullName evidence="1">Uncharacterized protein</fullName>
    </submittedName>
</protein>
<sequence length="82" mass="9832">MTQRRFRWMGEGPLPEARALWLRAFNPLRHSPRRKPRDPQALEALVQLTIRLVRQDRQFERIGPRRWRLVKADDPGGVRPVR</sequence>
<proteinExistence type="predicted"/>
<dbReference type="RefSeq" id="WP_324668811.1">
    <property type="nucleotide sequence ID" value="NZ_CP141614.1"/>
</dbReference>
<accession>A0ABZ1BPL5</accession>
<reference evidence="2" key="1">
    <citation type="submission" date="2023-12" db="EMBL/GenBank/DDBJ databases">
        <title>Novel isolates from deep terrestrial aquifers shed light on the physiology and ecology of the class Limnochordia.</title>
        <authorList>
            <person name="Karnachuk O.V."/>
            <person name="Lukina A.P."/>
            <person name="Avakyan M.R."/>
            <person name="Kadnikov V."/>
            <person name="Begmatov S."/>
            <person name="Beletsky A.V."/>
            <person name="Mardanov A.V."/>
            <person name="Ravin N.V."/>
        </authorList>
    </citation>
    <scope>NUCLEOTIDE SEQUENCE [LARGE SCALE GENOMIC DNA]</scope>
    <source>
        <strain evidence="2">LN</strain>
    </source>
</reference>
<name>A0ABZ1BPL5_9FIRM</name>
<dbReference type="EMBL" id="CP141614">
    <property type="protein sequence ID" value="WRP14480.1"/>
    <property type="molecule type" value="Genomic_DNA"/>
</dbReference>
<keyword evidence="2" id="KW-1185">Reference proteome</keyword>
<evidence type="ECO:0000313" key="1">
    <source>
        <dbReference type="EMBL" id="WRP14480.1"/>
    </source>
</evidence>